<dbReference type="RefSeq" id="WP_136572990.1">
    <property type="nucleotide sequence ID" value="NZ_STFG01000005.1"/>
</dbReference>
<proteinExistence type="predicted"/>
<dbReference type="AlphaFoldDB" id="A0A4S8F7D2"/>
<dbReference type="PANTHER" id="PTHR38453">
    <property type="entry name" value="CYTOPLASMIC PROTEIN-RELATED"/>
    <property type="match status" value="1"/>
</dbReference>
<dbReference type="InterPro" id="IPR007423">
    <property type="entry name" value="Sel_put"/>
</dbReference>
<dbReference type="Proteomes" id="UP000308917">
    <property type="component" value="Unassembled WGS sequence"/>
</dbReference>
<gene>
    <name evidence="1" type="ORF">E9531_06735</name>
</gene>
<comment type="caution">
    <text evidence="1">The sequence shown here is derived from an EMBL/GenBank/DDBJ whole genome shotgun (WGS) entry which is preliminary data.</text>
</comment>
<keyword evidence="2" id="KW-1185">Reference proteome</keyword>
<dbReference type="PANTHER" id="PTHR38453:SF1">
    <property type="entry name" value="CYTOPLASMIC PROTEIN"/>
    <property type="match status" value="1"/>
</dbReference>
<evidence type="ECO:0000313" key="2">
    <source>
        <dbReference type="Proteomes" id="UP000308917"/>
    </source>
</evidence>
<dbReference type="OrthoDB" id="9814284at2"/>
<protein>
    <submittedName>
        <fullName evidence="1">YbdD/YjiX family protein</fullName>
    </submittedName>
</protein>
<organism evidence="1 2">
    <name type="scientific">Lampropedia puyangensis</name>
    <dbReference type="NCBI Taxonomy" id="1330072"/>
    <lineage>
        <taxon>Bacteria</taxon>
        <taxon>Pseudomonadati</taxon>
        <taxon>Pseudomonadota</taxon>
        <taxon>Betaproteobacteria</taxon>
        <taxon>Burkholderiales</taxon>
        <taxon>Comamonadaceae</taxon>
        <taxon>Lampropedia</taxon>
    </lineage>
</organism>
<evidence type="ECO:0000313" key="1">
    <source>
        <dbReference type="EMBL" id="THU02791.1"/>
    </source>
</evidence>
<accession>A0A4S8F7D2</accession>
<name>A0A4S8F7D2_9BURK</name>
<reference evidence="1 2" key="1">
    <citation type="journal article" date="2015" name="Antonie Van Leeuwenhoek">
        <title>Lampropedia puyangensis sp. nov., isolated from symptomatic bark of Populus ? euramericana canker and emended description of Lampropedia hyalina (Ehrenberg 1832) Lee et al. 2004.</title>
        <authorList>
            <person name="Li Y."/>
            <person name="Wang T."/>
            <person name="Piao C.G."/>
            <person name="Wang L.F."/>
            <person name="Tian G.Z."/>
            <person name="Zhu T.H."/>
            <person name="Guo M.W."/>
        </authorList>
    </citation>
    <scope>NUCLEOTIDE SEQUENCE [LARGE SCALE GENOMIC DNA]</scope>
    <source>
        <strain evidence="1 2">2-bin</strain>
    </source>
</reference>
<dbReference type="Pfam" id="PF04328">
    <property type="entry name" value="Sel_put"/>
    <property type="match status" value="1"/>
</dbReference>
<dbReference type="EMBL" id="STFG01000005">
    <property type="protein sequence ID" value="THU02791.1"/>
    <property type="molecule type" value="Genomic_DNA"/>
</dbReference>
<sequence>MFKDLDIKQVGAYLGRAARMMVGMPDYGTYVEHMKKTHPDKPYMSYEEFFKERINARYGSTTTSRCC</sequence>